<accession>A0A0F9KVB5</accession>
<dbReference type="AlphaFoldDB" id="A0A0F9KVB5"/>
<protein>
    <submittedName>
        <fullName evidence="1">Uncharacterized protein</fullName>
    </submittedName>
</protein>
<reference evidence="1" key="1">
    <citation type="journal article" date="2015" name="Nature">
        <title>Complex archaea that bridge the gap between prokaryotes and eukaryotes.</title>
        <authorList>
            <person name="Spang A."/>
            <person name="Saw J.H."/>
            <person name="Jorgensen S.L."/>
            <person name="Zaremba-Niedzwiedzka K."/>
            <person name="Martijn J."/>
            <person name="Lind A.E."/>
            <person name="van Eijk R."/>
            <person name="Schleper C."/>
            <person name="Guy L."/>
            <person name="Ettema T.J."/>
        </authorList>
    </citation>
    <scope>NUCLEOTIDE SEQUENCE</scope>
</reference>
<dbReference type="NCBIfam" id="NF041539">
    <property type="entry name" value="choice_anch_R"/>
    <property type="match status" value="1"/>
</dbReference>
<proteinExistence type="predicted"/>
<sequence>MATRFEYYIFGDTHFRNLYPATWQCQTFTPTATHNLTSAIIKLYRYLGVPEGNVEVRIRATEDGKPTGPDLASSSRVASSLTTGTAGAWYTFTLSVAVRLEAGQTYAIIAYAPEARSDAQVRMKYDAIGAEYSGGEGGTSTNSGDTWSMASGGDFLFEEWGNQLVSKTLQVKWNVLAITQVSDTLQVKWNVLTSAAKSIEYRWGVLALVSQSAQLIFSVRALTGDSLQVVFNILTPVSHSVQFVFNILTPVNKAVRFVFNVSGITKYVELHLRRRKSLSLTLKWR</sequence>
<dbReference type="EMBL" id="LAZR01012594">
    <property type="protein sequence ID" value="KKM26008.1"/>
    <property type="molecule type" value="Genomic_DNA"/>
</dbReference>
<gene>
    <name evidence="1" type="ORF">LCGC14_1589230</name>
</gene>
<organism evidence="1">
    <name type="scientific">marine sediment metagenome</name>
    <dbReference type="NCBI Taxonomy" id="412755"/>
    <lineage>
        <taxon>unclassified sequences</taxon>
        <taxon>metagenomes</taxon>
        <taxon>ecological metagenomes</taxon>
    </lineage>
</organism>
<evidence type="ECO:0000313" key="1">
    <source>
        <dbReference type="EMBL" id="KKM26008.1"/>
    </source>
</evidence>
<comment type="caution">
    <text evidence="1">The sequence shown here is derived from an EMBL/GenBank/DDBJ whole genome shotgun (WGS) entry which is preliminary data.</text>
</comment>
<name>A0A0F9KVB5_9ZZZZ</name>